<proteinExistence type="predicted"/>
<dbReference type="InterPro" id="IPR041588">
    <property type="entry name" value="Integrase_H2C2"/>
</dbReference>
<sequence length="431" mass="50095">MDGEEYNVLYKYLLNKEYSENSSLNEKRALRKRAQSFIIKENKLYYRINEGKCVAADDQNLRLVILSDEKFRIISECHINSGSHLGVDKTVVKIQERYYWKGIIKDVKSFIKTCEQCQTSNKKQKTTKPEMTPIPVPPSTSKKIAIDLIGPYNDKTGKPLSDAGYKYVLTVIDFFSNYTEAFPLYTKNASEIAENLYTLFCRHGVPLEMISDNGGEFNEIKLISEKVMENVDQAQKRQKLHFDNRHNIHENEFKENDNVLVKNKKRKKGMEKQNWLGPYKIDKVVKKGTYRIKCVSSDDVIGTFKQMNIKKYYSPNDNTQTVSAEIHFEPNKTQPVVDHHDLDESYESNNNENQDQNSDMNNNNCDVLDGSLFLTQSTLKKLIQRMKLKSLNSIFKSKMIKKMKPKISVRKESVEIRNVNLVFLNILHINR</sequence>
<evidence type="ECO:0000259" key="2">
    <source>
        <dbReference type="PROSITE" id="PS50994"/>
    </source>
</evidence>
<accession>A0A6J8C7V5</accession>
<dbReference type="FunFam" id="1.10.340.70:FF:000001">
    <property type="entry name" value="Retrovirus-related Pol polyprotein from transposon gypsy-like Protein"/>
    <property type="match status" value="1"/>
</dbReference>
<evidence type="ECO:0000256" key="1">
    <source>
        <dbReference type="SAM" id="MobiDB-lite"/>
    </source>
</evidence>
<dbReference type="EMBL" id="CACVKT020004828">
    <property type="protein sequence ID" value="CAC5391772.1"/>
    <property type="molecule type" value="Genomic_DNA"/>
</dbReference>
<dbReference type="InterPro" id="IPR036397">
    <property type="entry name" value="RNaseH_sf"/>
</dbReference>
<dbReference type="PANTHER" id="PTHR37984">
    <property type="entry name" value="PROTEIN CBG26694"/>
    <property type="match status" value="1"/>
</dbReference>
<keyword evidence="4" id="KW-1185">Reference proteome</keyword>
<dbReference type="InterPro" id="IPR001584">
    <property type="entry name" value="Integrase_cat-core"/>
</dbReference>
<reference evidence="3 4" key="1">
    <citation type="submission" date="2020-06" db="EMBL/GenBank/DDBJ databases">
        <authorList>
            <person name="Li R."/>
            <person name="Bekaert M."/>
        </authorList>
    </citation>
    <scope>NUCLEOTIDE SEQUENCE [LARGE SCALE GENOMIC DNA]</scope>
    <source>
        <strain evidence="4">wild</strain>
    </source>
</reference>
<dbReference type="Gene3D" id="1.10.340.70">
    <property type="match status" value="1"/>
</dbReference>
<feature type="domain" description="Integrase catalytic" evidence="2">
    <location>
        <begin position="134"/>
        <end position="229"/>
    </location>
</feature>
<name>A0A6J8C7V5_MYTCO</name>
<dbReference type="Proteomes" id="UP000507470">
    <property type="component" value="Unassembled WGS sequence"/>
</dbReference>
<dbReference type="GO" id="GO:0015074">
    <property type="term" value="P:DNA integration"/>
    <property type="evidence" value="ECO:0007669"/>
    <property type="project" value="InterPro"/>
</dbReference>
<dbReference type="SUPFAM" id="SSF53098">
    <property type="entry name" value="Ribonuclease H-like"/>
    <property type="match status" value="1"/>
</dbReference>
<gene>
    <name evidence="3" type="ORF">MCOR_26757</name>
</gene>
<dbReference type="InterPro" id="IPR050951">
    <property type="entry name" value="Retrovirus_Pol_polyprotein"/>
</dbReference>
<protein>
    <recommendedName>
        <fullName evidence="2">Integrase catalytic domain-containing protein</fullName>
    </recommendedName>
</protein>
<feature type="region of interest" description="Disordered" evidence="1">
    <location>
        <begin position="343"/>
        <end position="362"/>
    </location>
</feature>
<dbReference type="GO" id="GO:0003676">
    <property type="term" value="F:nucleic acid binding"/>
    <property type="evidence" value="ECO:0007669"/>
    <property type="project" value="InterPro"/>
</dbReference>
<dbReference type="Pfam" id="PF17921">
    <property type="entry name" value="Integrase_H2C2"/>
    <property type="match status" value="1"/>
</dbReference>
<dbReference type="PROSITE" id="PS50994">
    <property type="entry name" value="INTEGRASE"/>
    <property type="match status" value="1"/>
</dbReference>
<dbReference type="PANTHER" id="PTHR37984:SF5">
    <property type="entry name" value="PROTEIN NYNRIN-LIKE"/>
    <property type="match status" value="1"/>
</dbReference>
<dbReference type="InterPro" id="IPR012337">
    <property type="entry name" value="RNaseH-like_sf"/>
</dbReference>
<evidence type="ECO:0000313" key="4">
    <source>
        <dbReference type="Proteomes" id="UP000507470"/>
    </source>
</evidence>
<dbReference type="AlphaFoldDB" id="A0A6J8C7V5"/>
<evidence type="ECO:0000313" key="3">
    <source>
        <dbReference type="EMBL" id="CAC5391772.1"/>
    </source>
</evidence>
<dbReference type="OrthoDB" id="10062030at2759"/>
<feature type="compositionally biased region" description="Low complexity" evidence="1">
    <location>
        <begin position="347"/>
        <end position="362"/>
    </location>
</feature>
<organism evidence="3 4">
    <name type="scientific">Mytilus coruscus</name>
    <name type="common">Sea mussel</name>
    <dbReference type="NCBI Taxonomy" id="42192"/>
    <lineage>
        <taxon>Eukaryota</taxon>
        <taxon>Metazoa</taxon>
        <taxon>Spiralia</taxon>
        <taxon>Lophotrochozoa</taxon>
        <taxon>Mollusca</taxon>
        <taxon>Bivalvia</taxon>
        <taxon>Autobranchia</taxon>
        <taxon>Pteriomorphia</taxon>
        <taxon>Mytilida</taxon>
        <taxon>Mytiloidea</taxon>
        <taxon>Mytilidae</taxon>
        <taxon>Mytilinae</taxon>
        <taxon>Mytilus</taxon>
    </lineage>
</organism>
<dbReference type="Gene3D" id="3.30.420.10">
    <property type="entry name" value="Ribonuclease H-like superfamily/Ribonuclease H"/>
    <property type="match status" value="1"/>
</dbReference>